<gene>
    <name evidence="7" type="ORF">BpHYR1_003159</name>
</gene>
<evidence type="ECO:0000256" key="1">
    <source>
        <dbReference type="ARBA" id="ARBA00009482"/>
    </source>
</evidence>
<evidence type="ECO:0000313" key="8">
    <source>
        <dbReference type="Proteomes" id="UP000276133"/>
    </source>
</evidence>
<dbReference type="OrthoDB" id="1850764at2759"/>
<dbReference type="SMART" id="SM00320">
    <property type="entry name" value="WD40"/>
    <property type="match status" value="2"/>
</dbReference>
<dbReference type="SMART" id="SM01167">
    <property type="entry name" value="DUF1900"/>
    <property type="match status" value="1"/>
</dbReference>
<evidence type="ECO:0000256" key="6">
    <source>
        <dbReference type="RuleBase" id="RU280818"/>
    </source>
</evidence>
<dbReference type="PROSITE" id="PS50082">
    <property type="entry name" value="WD_REPEATS_2"/>
    <property type="match status" value="1"/>
</dbReference>
<evidence type="ECO:0000256" key="5">
    <source>
        <dbReference type="PROSITE-ProRule" id="PRU00221"/>
    </source>
</evidence>
<evidence type="ECO:0000313" key="7">
    <source>
        <dbReference type="EMBL" id="RMZ93644.1"/>
    </source>
</evidence>
<dbReference type="InterPro" id="IPR015505">
    <property type="entry name" value="Coronin"/>
</dbReference>
<dbReference type="PROSITE" id="PS50294">
    <property type="entry name" value="WD_REPEATS_REGION"/>
    <property type="match status" value="1"/>
</dbReference>
<organism evidence="7 8">
    <name type="scientific">Brachionus plicatilis</name>
    <name type="common">Marine rotifer</name>
    <name type="synonym">Brachionus muelleri</name>
    <dbReference type="NCBI Taxonomy" id="10195"/>
    <lineage>
        <taxon>Eukaryota</taxon>
        <taxon>Metazoa</taxon>
        <taxon>Spiralia</taxon>
        <taxon>Gnathifera</taxon>
        <taxon>Rotifera</taxon>
        <taxon>Eurotatoria</taxon>
        <taxon>Monogononta</taxon>
        <taxon>Pseudotrocha</taxon>
        <taxon>Ploima</taxon>
        <taxon>Brachionidae</taxon>
        <taxon>Brachionus</taxon>
    </lineage>
</organism>
<dbReference type="InterPro" id="IPR036322">
    <property type="entry name" value="WD40_repeat_dom_sf"/>
</dbReference>
<comment type="caution">
    <text evidence="7">The sequence shown here is derived from an EMBL/GenBank/DDBJ whole genome shotgun (WGS) entry which is preliminary data.</text>
</comment>
<proteinExistence type="inferred from homology"/>
<dbReference type="InterPro" id="IPR019775">
    <property type="entry name" value="WD40_repeat_CS"/>
</dbReference>
<dbReference type="InterPro" id="IPR015943">
    <property type="entry name" value="WD40/YVTN_repeat-like_dom_sf"/>
</dbReference>
<dbReference type="AlphaFoldDB" id="A0A3M7P4N7"/>
<dbReference type="Gene3D" id="2.130.10.10">
    <property type="entry name" value="YVTN repeat-like/Quinoprotein amine dehydrogenase"/>
    <property type="match status" value="1"/>
</dbReference>
<evidence type="ECO:0000256" key="4">
    <source>
        <dbReference type="ARBA" id="ARBA00024838"/>
    </source>
</evidence>
<comment type="similarity">
    <text evidence="1 6">Belongs to the WD repeat coronin family.</text>
</comment>
<dbReference type="SUPFAM" id="SSF50978">
    <property type="entry name" value="WD40 repeat-like"/>
    <property type="match status" value="1"/>
</dbReference>
<accession>A0A3M7P4N7</accession>
<dbReference type="PANTHER" id="PTHR10856">
    <property type="entry name" value="CORONIN"/>
    <property type="match status" value="1"/>
</dbReference>
<dbReference type="InterPro" id="IPR001680">
    <property type="entry name" value="WD40_rpt"/>
</dbReference>
<dbReference type="Proteomes" id="UP000276133">
    <property type="component" value="Unassembled WGS sequence"/>
</dbReference>
<reference evidence="7 8" key="1">
    <citation type="journal article" date="2018" name="Sci. Rep.">
        <title>Genomic signatures of local adaptation to the degree of environmental predictability in rotifers.</title>
        <authorList>
            <person name="Franch-Gras L."/>
            <person name="Hahn C."/>
            <person name="Garcia-Roger E.M."/>
            <person name="Carmona M.J."/>
            <person name="Serra M."/>
            <person name="Gomez A."/>
        </authorList>
    </citation>
    <scope>NUCLEOTIDE SEQUENCE [LARGE SCALE GENOMIC DNA]</scope>
    <source>
        <strain evidence="7">HYR1</strain>
    </source>
</reference>
<keyword evidence="2 5" id="KW-0853">WD repeat</keyword>
<feature type="repeat" description="WD" evidence="5">
    <location>
        <begin position="26"/>
        <end position="68"/>
    </location>
</feature>
<keyword evidence="3 6" id="KW-0677">Repeat</keyword>
<keyword evidence="8" id="KW-1185">Reference proteome</keyword>
<name>A0A3M7P4N7_BRAPC</name>
<feature type="non-terminal residue" evidence="7">
    <location>
        <position position="1"/>
    </location>
</feature>
<dbReference type="STRING" id="10195.A0A3M7P4N7"/>
<dbReference type="PANTHER" id="PTHR10856:SF20">
    <property type="entry name" value="CORONIN-7"/>
    <property type="match status" value="1"/>
</dbReference>
<evidence type="ECO:0000256" key="3">
    <source>
        <dbReference type="ARBA" id="ARBA00022737"/>
    </source>
</evidence>
<dbReference type="Pfam" id="PF00400">
    <property type="entry name" value="WD40"/>
    <property type="match status" value="2"/>
</dbReference>
<dbReference type="Pfam" id="PF16300">
    <property type="entry name" value="WD40_4"/>
    <property type="match status" value="1"/>
</dbReference>
<evidence type="ECO:0000256" key="2">
    <source>
        <dbReference type="ARBA" id="ARBA00022574"/>
    </source>
</evidence>
<comment type="function">
    <text evidence="4">F-actin regulator involved in anterograde Golgi to endosome transport: upon ubiquitination via 'Lys-33'-linked ubiquitin chains by the BCR(KLHL20) E3 ubiquitin ligase complex, interacts with EPS15 and localizes to the trans-Golgi network, where it promotes actin polymerization, thereby facilitating post-Golgi trafficking. May play a role in the maintenance of the Golgi apparatus morphology.</text>
</comment>
<protein>
    <recommendedName>
        <fullName evidence="6">Coronin</fullName>
    </recommendedName>
</protein>
<sequence>DDCTIKIWKIPEDGLDKSLDEPEITLTGHADRLSSIKYHPYAKNVLASASYDKSIKIWNIDAQQAMITLLQHPDFIFSFNWSPCGTKLATICKDGCIRIFSPLQSDQPILESKCGPRKDAKAARIEWVLHGRGLLVSGFGSGNLRQVFLFDSETLAELNSEDINHSPSLLIPYFDSDVNVVYLYAKGEETIILYEIQEDEPYFQVLTPFKPDGSHLAMGFLPKITCDVKSAEIGRAFRLTKDNRIEPMSFTVPRVKLSFFQDDIFPDTVDRSGPYLSADDWFSGVQIQLNYINLKPDGMQRLSDMISVDQGSQQKQKEMIKKAEAKNGKQNGHTALNLNENDGNMITAMLQRASLFHQNKSDDDDDENSEWD</sequence>
<dbReference type="EMBL" id="REGN01013651">
    <property type="protein sequence ID" value="RMZ93644.1"/>
    <property type="molecule type" value="Genomic_DNA"/>
</dbReference>
<dbReference type="PROSITE" id="PS00678">
    <property type="entry name" value="WD_REPEATS_1"/>
    <property type="match status" value="1"/>
</dbReference>